<protein>
    <submittedName>
        <fullName evidence="1">Uncharacterized protein</fullName>
    </submittedName>
</protein>
<evidence type="ECO:0000313" key="2">
    <source>
        <dbReference type="Proteomes" id="UP000644749"/>
    </source>
</evidence>
<proteinExistence type="predicted"/>
<reference evidence="1 2" key="1">
    <citation type="submission" date="2021-01" db="EMBL/GenBank/DDBJ databases">
        <title>011410 draft genome.</title>
        <authorList>
            <person name="Lang L."/>
        </authorList>
    </citation>
    <scope>NUCLEOTIDE SEQUENCE [LARGE SCALE GENOMIC DNA]</scope>
    <source>
        <strain evidence="1 2">KCTC 42845</strain>
    </source>
</reference>
<keyword evidence="2" id="KW-1185">Reference proteome</keyword>
<dbReference type="Proteomes" id="UP000644749">
    <property type="component" value="Unassembled WGS sequence"/>
</dbReference>
<dbReference type="RefSeq" id="WP_191312101.1">
    <property type="nucleotide sequence ID" value="NZ_BNCL01000019.1"/>
</dbReference>
<evidence type="ECO:0000313" key="1">
    <source>
        <dbReference type="EMBL" id="MBL3675010.1"/>
    </source>
</evidence>
<dbReference type="EMBL" id="JAESHT010000016">
    <property type="protein sequence ID" value="MBL3675010.1"/>
    <property type="molecule type" value="Genomic_DNA"/>
</dbReference>
<name>A0ABS1S9Q4_9RHOB</name>
<comment type="caution">
    <text evidence="1">The sequence shown here is derived from an EMBL/GenBank/DDBJ whole genome shotgun (WGS) entry which is preliminary data.</text>
</comment>
<sequence length="58" mass="6133">MRPIGPIGEGTMRLSSLSVLAIAAAVPAMSTNAQDPVILDEIIISSSRRLRAILQMTV</sequence>
<organism evidence="1 2">
    <name type="scientific">Paracoccus aerius</name>
    <dbReference type="NCBI Taxonomy" id="1915382"/>
    <lineage>
        <taxon>Bacteria</taxon>
        <taxon>Pseudomonadati</taxon>
        <taxon>Pseudomonadota</taxon>
        <taxon>Alphaproteobacteria</taxon>
        <taxon>Rhodobacterales</taxon>
        <taxon>Paracoccaceae</taxon>
        <taxon>Paracoccus</taxon>
    </lineage>
</organism>
<gene>
    <name evidence="1" type="ORF">JL111_16130</name>
</gene>
<accession>A0ABS1S9Q4</accession>